<dbReference type="Gene3D" id="1.10.3730.10">
    <property type="entry name" value="ProC C-terminal domain-like"/>
    <property type="match status" value="1"/>
</dbReference>
<keyword evidence="4 6" id="KW-0028">Amino-acid biosynthesis</keyword>
<evidence type="ECO:0000256" key="5">
    <source>
        <dbReference type="NCBIfam" id="TIGR00112"/>
    </source>
</evidence>
<feature type="domain" description="Pyrroline-5-carboxylate reductase catalytic N-terminal" evidence="7">
    <location>
        <begin position="11"/>
        <end position="106"/>
    </location>
</feature>
<keyword evidence="3 4" id="KW-0560">Oxidoreductase</keyword>
<evidence type="ECO:0000313" key="10">
    <source>
        <dbReference type="Proteomes" id="UP001204798"/>
    </source>
</evidence>
<dbReference type="InterPro" id="IPR000304">
    <property type="entry name" value="Pyrroline-COOH_reductase"/>
</dbReference>
<dbReference type="Gene3D" id="3.40.50.720">
    <property type="entry name" value="NAD(P)-binding Rossmann-like Domain"/>
    <property type="match status" value="1"/>
</dbReference>
<dbReference type="Proteomes" id="UP001204798">
    <property type="component" value="Unassembled WGS sequence"/>
</dbReference>
<dbReference type="InterPro" id="IPR053790">
    <property type="entry name" value="P5CR-like_CS"/>
</dbReference>
<protein>
    <recommendedName>
        <fullName evidence="4 5">Pyrroline-5-carboxylate reductase</fullName>
        <shortName evidence="4">P5C reductase</shortName>
        <shortName evidence="4">P5CR</shortName>
        <ecNumber evidence="4 5">1.5.1.2</ecNumber>
    </recommendedName>
    <alternativeName>
        <fullName evidence="4">PCA reductase</fullName>
    </alternativeName>
</protein>
<comment type="similarity">
    <text evidence="1 4 6">Belongs to the pyrroline-5-carboxylate reductase family.</text>
</comment>
<comment type="subcellular location">
    <subcellularLocation>
        <location evidence="4">Cytoplasm</location>
    </subcellularLocation>
</comment>
<evidence type="ECO:0000256" key="6">
    <source>
        <dbReference type="RuleBase" id="RU003903"/>
    </source>
</evidence>
<organism evidence="9 10">
    <name type="scientific">Candidatus Fervidibacter sacchari</name>
    <dbReference type="NCBI Taxonomy" id="1448929"/>
    <lineage>
        <taxon>Bacteria</taxon>
        <taxon>Candidatus Fervidibacterota</taxon>
        <taxon>Candidatus Fervidibacter</taxon>
    </lineage>
</organism>
<name>A0ABT2ENA2_9BACT</name>
<sequence length="279" mass="28688">MELSSPLEGKRLAVIGVGAMGSALVRGLIQSGKVKPEQIVAADIDPSRLAAVQALGVLTTNDNKSAVQQSEIVLLCVKPQVMDEVLADIAPVTDPKKHCVISIAAGVPIARIEASLPQGTPVVRVMPNTPAQVLAGASAIALGTNADENHRKIAREIFSAVGLVVDVPEKLMDAVTALSGSGPAYVFVFAEALADAGVNLGLPRDVALKLAAQTLLGAAKMLLETGKHPAELKDMVTSPGGTTIAALSVLEQHAFRGAIMEAIAAAHQRAKELAKSSGE</sequence>
<dbReference type="PANTHER" id="PTHR11645:SF0">
    <property type="entry name" value="PYRROLINE-5-CARBOXYLATE REDUCTASE 3"/>
    <property type="match status" value="1"/>
</dbReference>
<dbReference type="EC" id="1.5.1.2" evidence="4 5"/>
<dbReference type="Pfam" id="PF03807">
    <property type="entry name" value="F420_oxidored"/>
    <property type="match status" value="1"/>
</dbReference>
<comment type="caution">
    <text evidence="9">The sequence shown here is derived from an EMBL/GenBank/DDBJ whole genome shotgun (WGS) entry which is preliminary data.</text>
</comment>
<comment type="catalytic activity">
    <reaction evidence="4">
        <text>L-proline + NAD(+) = (S)-1-pyrroline-5-carboxylate + NADH + 2 H(+)</text>
        <dbReference type="Rhea" id="RHEA:14105"/>
        <dbReference type="ChEBI" id="CHEBI:15378"/>
        <dbReference type="ChEBI" id="CHEBI:17388"/>
        <dbReference type="ChEBI" id="CHEBI:57540"/>
        <dbReference type="ChEBI" id="CHEBI:57945"/>
        <dbReference type="ChEBI" id="CHEBI:60039"/>
        <dbReference type="EC" id="1.5.1.2"/>
    </reaction>
</comment>
<dbReference type="InterPro" id="IPR028939">
    <property type="entry name" value="P5C_Rdtase_cat_N"/>
</dbReference>
<dbReference type="PROSITE" id="PS00521">
    <property type="entry name" value="P5CR"/>
    <property type="match status" value="1"/>
</dbReference>
<dbReference type="HAMAP" id="MF_01925">
    <property type="entry name" value="P5C_reductase"/>
    <property type="match status" value="1"/>
</dbReference>
<keyword evidence="4" id="KW-0963">Cytoplasm</keyword>
<dbReference type="EMBL" id="JANUCP010000003">
    <property type="protein sequence ID" value="MCS3919430.1"/>
    <property type="molecule type" value="Genomic_DNA"/>
</dbReference>
<dbReference type="GO" id="GO:0004735">
    <property type="term" value="F:pyrroline-5-carboxylate reductase activity"/>
    <property type="evidence" value="ECO:0007669"/>
    <property type="project" value="UniProtKB-EC"/>
</dbReference>
<dbReference type="PANTHER" id="PTHR11645">
    <property type="entry name" value="PYRROLINE-5-CARBOXYLATE REDUCTASE"/>
    <property type="match status" value="1"/>
</dbReference>
<dbReference type="RefSeq" id="WP_259095839.1">
    <property type="nucleotide sequence ID" value="NZ_CP130454.1"/>
</dbReference>
<dbReference type="PIRSF" id="PIRSF000193">
    <property type="entry name" value="Pyrrol-5-carb_rd"/>
    <property type="match status" value="1"/>
</dbReference>
<proteinExistence type="inferred from homology"/>
<evidence type="ECO:0000313" key="9">
    <source>
        <dbReference type="EMBL" id="MCS3919430.1"/>
    </source>
</evidence>
<evidence type="ECO:0000256" key="3">
    <source>
        <dbReference type="ARBA" id="ARBA00023002"/>
    </source>
</evidence>
<dbReference type="InterPro" id="IPR029036">
    <property type="entry name" value="P5CR_dimer"/>
</dbReference>
<dbReference type="NCBIfam" id="TIGR00112">
    <property type="entry name" value="proC"/>
    <property type="match status" value="1"/>
</dbReference>
<keyword evidence="2 4" id="KW-0521">NADP</keyword>
<evidence type="ECO:0000259" key="7">
    <source>
        <dbReference type="Pfam" id="PF03807"/>
    </source>
</evidence>
<comment type="function">
    <text evidence="4">Catalyzes the reduction of 1-pyrroline-5-carboxylate (PCA) to L-proline.</text>
</comment>
<evidence type="ECO:0000256" key="4">
    <source>
        <dbReference type="HAMAP-Rule" id="MF_01925"/>
    </source>
</evidence>
<feature type="domain" description="Pyrroline-5-carboxylate reductase dimerisation" evidence="8">
    <location>
        <begin position="169"/>
        <end position="273"/>
    </location>
</feature>
<evidence type="ECO:0000256" key="1">
    <source>
        <dbReference type="ARBA" id="ARBA00005525"/>
    </source>
</evidence>
<comment type="catalytic activity">
    <reaction evidence="4 6">
        <text>L-proline + NADP(+) = (S)-1-pyrroline-5-carboxylate + NADPH + 2 H(+)</text>
        <dbReference type="Rhea" id="RHEA:14109"/>
        <dbReference type="ChEBI" id="CHEBI:15378"/>
        <dbReference type="ChEBI" id="CHEBI:17388"/>
        <dbReference type="ChEBI" id="CHEBI:57783"/>
        <dbReference type="ChEBI" id="CHEBI:58349"/>
        <dbReference type="ChEBI" id="CHEBI:60039"/>
        <dbReference type="EC" id="1.5.1.2"/>
    </reaction>
</comment>
<keyword evidence="10" id="KW-1185">Reference proteome</keyword>
<dbReference type="InterPro" id="IPR036291">
    <property type="entry name" value="NAD(P)-bd_dom_sf"/>
</dbReference>
<evidence type="ECO:0000256" key="2">
    <source>
        <dbReference type="ARBA" id="ARBA00022857"/>
    </source>
</evidence>
<dbReference type="SUPFAM" id="SSF48179">
    <property type="entry name" value="6-phosphogluconate dehydrogenase C-terminal domain-like"/>
    <property type="match status" value="1"/>
</dbReference>
<dbReference type="Pfam" id="PF14748">
    <property type="entry name" value="P5CR_dimer"/>
    <property type="match status" value="1"/>
</dbReference>
<dbReference type="SUPFAM" id="SSF51735">
    <property type="entry name" value="NAD(P)-binding Rossmann-fold domains"/>
    <property type="match status" value="1"/>
</dbReference>
<keyword evidence="4 6" id="KW-0641">Proline biosynthesis</keyword>
<accession>A0ABT2ENA2</accession>
<reference evidence="9 10" key="1">
    <citation type="submission" date="2022-08" db="EMBL/GenBank/DDBJ databases">
        <title>Bacterial and archaeal communities from various locations to study Microbial Dark Matter (Phase II).</title>
        <authorList>
            <person name="Stepanauskas R."/>
        </authorList>
    </citation>
    <scope>NUCLEOTIDE SEQUENCE [LARGE SCALE GENOMIC DNA]</scope>
    <source>
        <strain evidence="9 10">PD1</strain>
    </source>
</reference>
<gene>
    <name evidence="4" type="primary">proC</name>
    <name evidence="9" type="ORF">M2350_001843</name>
</gene>
<dbReference type="InterPro" id="IPR008927">
    <property type="entry name" value="6-PGluconate_DH-like_C_sf"/>
</dbReference>
<comment type="pathway">
    <text evidence="4 6">Amino-acid biosynthesis; L-proline biosynthesis; L-proline from L-glutamate 5-semialdehyde: step 1/1.</text>
</comment>
<evidence type="ECO:0000259" key="8">
    <source>
        <dbReference type="Pfam" id="PF14748"/>
    </source>
</evidence>